<reference evidence="1" key="1">
    <citation type="journal article" date="2015" name="Nature">
        <title>Complex archaea that bridge the gap between prokaryotes and eukaryotes.</title>
        <authorList>
            <person name="Spang A."/>
            <person name="Saw J.H."/>
            <person name="Jorgensen S.L."/>
            <person name="Zaremba-Niedzwiedzka K."/>
            <person name="Martijn J."/>
            <person name="Lind A.E."/>
            <person name="van Eijk R."/>
            <person name="Schleper C."/>
            <person name="Guy L."/>
            <person name="Ettema T.J."/>
        </authorList>
    </citation>
    <scope>NUCLEOTIDE SEQUENCE</scope>
</reference>
<protein>
    <submittedName>
        <fullName evidence="1">Uncharacterized protein</fullName>
    </submittedName>
</protein>
<comment type="caution">
    <text evidence="1">The sequence shown here is derived from an EMBL/GenBank/DDBJ whole genome shotgun (WGS) entry which is preliminary data.</text>
</comment>
<name>A0A0F9RNP9_9ZZZZ</name>
<organism evidence="1">
    <name type="scientific">marine sediment metagenome</name>
    <dbReference type="NCBI Taxonomy" id="412755"/>
    <lineage>
        <taxon>unclassified sequences</taxon>
        <taxon>metagenomes</taxon>
        <taxon>ecological metagenomes</taxon>
    </lineage>
</organism>
<accession>A0A0F9RNP9</accession>
<dbReference type="AlphaFoldDB" id="A0A0F9RNP9"/>
<evidence type="ECO:0000313" key="1">
    <source>
        <dbReference type="EMBL" id="KKN51447.1"/>
    </source>
</evidence>
<proteinExistence type="predicted"/>
<dbReference type="EMBL" id="LAZR01001063">
    <property type="protein sequence ID" value="KKN51447.1"/>
    <property type="molecule type" value="Genomic_DNA"/>
</dbReference>
<sequence length="68" mass="8003">MSKIPDGLTLVRMDTNIYNQFKEYCDEEGFVVSKHLGFKIRDFLRDKDWVPMEVKESESADQPEEFLG</sequence>
<gene>
    <name evidence="1" type="ORF">LCGC14_0622630</name>
</gene>